<accession>A0A814SKF1</accession>
<dbReference type="AlphaFoldDB" id="A0A814SKF1"/>
<proteinExistence type="predicted"/>
<evidence type="ECO:0000313" key="2">
    <source>
        <dbReference type="EMBL" id="CAF3912382.1"/>
    </source>
</evidence>
<organism evidence="1 3">
    <name type="scientific">Didymodactylos carnosus</name>
    <dbReference type="NCBI Taxonomy" id="1234261"/>
    <lineage>
        <taxon>Eukaryota</taxon>
        <taxon>Metazoa</taxon>
        <taxon>Spiralia</taxon>
        <taxon>Gnathifera</taxon>
        <taxon>Rotifera</taxon>
        <taxon>Eurotatoria</taxon>
        <taxon>Bdelloidea</taxon>
        <taxon>Philodinida</taxon>
        <taxon>Philodinidae</taxon>
        <taxon>Didymodactylos</taxon>
    </lineage>
</organism>
<name>A0A814SKF1_9BILA</name>
<dbReference type="Proteomes" id="UP000681722">
    <property type="component" value="Unassembled WGS sequence"/>
</dbReference>
<keyword evidence="3" id="KW-1185">Reference proteome</keyword>
<evidence type="ECO:0000313" key="3">
    <source>
        <dbReference type="Proteomes" id="UP000663829"/>
    </source>
</evidence>
<reference evidence="1" key="1">
    <citation type="submission" date="2021-02" db="EMBL/GenBank/DDBJ databases">
        <authorList>
            <person name="Nowell W R."/>
        </authorList>
    </citation>
    <scope>NUCLEOTIDE SEQUENCE</scope>
</reference>
<dbReference type="EMBL" id="CAJOBC010006831">
    <property type="protein sequence ID" value="CAF3912382.1"/>
    <property type="molecule type" value="Genomic_DNA"/>
</dbReference>
<dbReference type="EMBL" id="CAJNOQ010006830">
    <property type="protein sequence ID" value="CAF1148814.1"/>
    <property type="molecule type" value="Genomic_DNA"/>
</dbReference>
<protein>
    <submittedName>
        <fullName evidence="1">Uncharacterized protein</fullName>
    </submittedName>
</protein>
<sequence>MDALLVCPRHLYCGNKRWQAIEQYMKNDKHIRLTNELKNNSTLVVQQQTLLSSSNSLSTVKCNAKQGVIIRFYKSVLLRRAYAGTIRVAIIDAFATDGIKLKHLLILGRDNPNVNISEGPLIHLLYHELTELYRTVLLSFVKPEYISQKLGQELIDIDYKVAEKRFPEKQIQIG</sequence>
<comment type="caution">
    <text evidence="1">The sequence shown here is derived from an EMBL/GenBank/DDBJ whole genome shotgun (WGS) entry which is preliminary data.</text>
</comment>
<dbReference type="Proteomes" id="UP000663829">
    <property type="component" value="Unassembled WGS sequence"/>
</dbReference>
<evidence type="ECO:0000313" key="1">
    <source>
        <dbReference type="EMBL" id="CAF1148814.1"/>
    </source>
</evidence>
<gene>
    <name evidence="1" type="ORF">GPM918_LOCUS21071</name>
    <name evidence="2" type="ORF">SRO942_LOCUS21070</name>
</gene>